<accession>A0ABM5J3D5</accession>
<reference evidence="3" key="1">
    <citation type="journal article" date="2021" name="Elife">
        <title>Highly contiguous assemblies of 101 drosophilid genomes.</title>
        <authorList>
            <person name="Kim B.Y."/>
            <person name="Wang J.R."/>
            <person name="Miller D.E."/>
            <person name="Barmina O."/>
            <person name="Delaney E."/>
            <person name="Thompson A."/>
            <person name="Comeault A.A."/>
            <person name="Peede D."/>
            <person name="D'Agostino E.R."/>
            <person name="Pelaez J."/>
            <person name="Aguilar J.M."/>
            <person name="Haji D."/>
            <person name="Matsunaga T."/>
            <person name="Armstrong E.E."/>
            <person name="Zych M."/>
            <person name="Ogawa Y."/>
            <person name="Stamenkovic-Radak M."/>
            <person name="Jelic M."/>
            <person name="Veselinovic M.S."/>
            <person name="Tanaskovic M."/>
            <person name="Eric P."/>
            <person name="Gao J.J."/>
            <person name="Katoh T.K."/>
            <person name="Toda M.J."/>
            <person name="Watabe H."/>
            <person name="Watada M."/>
            <person name="Davis J.S."/>
            <person name="Moyle L.C."/>
            <person name="Manoli G."/>
            <person name="Bertolini E."/>
            <person name="Kostal V."/>
            <person name="Hawley R.S."/>
            <person name="Takahashi A."/>
            <person name="Jones C.D."/>
            <person name="Price D.K."/>
            <person name="Whiteman N."/>
            <person name="Kopp A."/>
            <person name="Matute D.R."/>
            <person name="Petrov D.A."/>
        </authorList>
    </citation>
    <scope>NUCLEOTIDE SEQUENCE [LARGE SCALE GENOMIC DNA]</scope>
</reference>
<dbReference type="GeneID" id="123037316"/>
<dbReference type="Proteomes" id="UP001652680">
    <property type="component" value="Unassembled WGS sequence"/>
</dbReference>
<reference evidence="2" key="2">
    <citation type="submission" date="2025-05" db="UniProtKB">
        <authorList>
            <consortium name="EnsemblMetazoa"/>
        </authorList>
    </citation>
    <scope>IDENTIFICATION</scope>
</reference>
<evidence type="ECO:0000313" key="2">
    <source>
        <dbReference type="EnsemblMetazoa" id="XP_044313342.1"/>
    </source>
</evidence>
<organism evidence="2 3">
    <name type="scientific">Drosophila rhopaloa</name>
    <name type="common">Fruit fly</name>
    <dbReference type="NCBI Taxonomy" id="1041015"/>
    <lineage>
        <taxon>Eukaryota</taxon>
        <taxon>Metazoa</taxon>
        <taxon>Ecdysozoa</taxon>
        <taxon>Arthropoda</taxon>
        <taxon>Hexapoda</taxon>
        <taxon>Insecta</taxon>
        <taxon>Pterygota</taxon>
        <taxon>Neoptera</taxon>
        <taxon>Endopterygota</taxon>
        <taxon>Diptera</taxon>
        <taxon>Brachycera</taxon>
        <taxon>Muscomorpha</taxon>
        <taxon>Ephydroidea</taxon>
        <taxon>Drosophilidae</taxon>
        <taxon>Drosophila</taxon>
        <taxon>Sophophora</taxon>
    </lineage>
</organism>
<keyword evidence="3" id="KW-1185">Reference proteome</keyword>
<evidence type="ECO:0000256" key="1">
    <source>
        <dbReference type="SAM" id="MobiDB-lite"/>
    </source>
</evidence>
<feature type="region of interest" description="Disordered" evidence="1">
    <location>
        <begin position="1"/>
        <end position="23"/>
    </location>
</feature>
<feature type="region of interest" description="Disordered" evidence="1">
    <location>
        <begin position="160"/>
        <end position="179"/>
    </location>
</feature>
<evidence type="ECO:0000313" key="3">
    <source>
        <dbReference type="Proteomes" id="UP001652680"/>
    </source>
</evidence>
<dbReference type="RefSeq" id="XP_044313342.1">
    <property type="nucleotide sequence ID" value="XM_044457407.1"/>
</dbReference>
<dbReference type="EnsemblMetazoa" id="XM_044457407.1">
    <property type="protein sequence ID" value="XP_044313342.1"/>
    <property type="gene ID" value="LOC123037316"/>
</dbReference>
<name>A0ABM5J3D5_DRORH</name>
<feature type="compositionally biased region" description="Polar residues" evidence="1">
    <location>
        <begin position="1"/>
        <end position="14"/>
    </location>
</feature>
<proteinExistence type="predicted"/>
<sequence>MRTSANPGSISKNTRVGRIVSRTPLDSPTFDVTQLSSSGLCSRGGVQLPPLMLKGQIHPNQVANARFRVVEADHRPLSDQQFNALIKRLVKCFMSEVEITKRLRKVTARRSVHPADLQLIRHLEALRRNYETERSVLVVKLSLDSRFSLYASQAAQVGEARSSMSSKSRRSNPLETPLKNENILATKSLKLGYDVRSRHRQSGGSLPRGLLRKPILCNQIETPVDLSLRLREKLYILQETSETPLAPEQIEQSSQGAQTLLPTTICDSTVQVSPSSSDTFFDMEDF</sequence>
<protein>
    <submittedName>
        <fullName evidence="2">Uncharacterized protein</fullName>
    </submittedName>
</protein>